<proteinExistence type="predicted"/>
<organism evidence="2">
    <name type="scientific">Arundo donax</name>
    <name type="common">Giant reed</name>
    <name type="synonym">Donax arundinaceus</name>
    <dbReference type="NCBI Taxonomy" id="35708"/>
    <lineage>
        <taxon>Eukaryota</taxon>
        <taxon>Viridiplantae</taxon>
        <taxon>Streptophyta</taxon>
        <taxon>Embryophyta</taxon>
        <taxon>Tracheophyta</taxon>
        <taxon>Spermatophyta</taxon>
        <taxon>Magnoliopsida</taxon>
        <taxon>Liliopsida</taxon>
        <taxon>Poales</taxon>
        <taxon>Poaceae</taxon>
        <taxon>PACMAD clade</taxon>
        <taxon>Arundinoideae</taxon>
        <taxon>Arundineae</taxon>
        <taxon>Arundo</taxon>
    </lineage>
</organism>
<protein>
    <submittedName>
        <fullName evidence="2">Uncharacterized protein</fullName>
    </submittedName>
</protein>
<evidence type="ECO:0000313" key="2">
    <source>
        <dbReference type="EMBL" id="JAD21501.1"/>
    </source>
</evidence>
<sequence length="21" mass="2551">MKNDASKTVNRFYNYTSIRNQ</sequence>
<feature type="region of interest" description="Disordered" evidence="1">
    <location>
        <begin position="1"/>
        <end position="21"/>
    </location>
</feature>
<accession>A0A0A8Y619</accession>
<evidence type="ECO:0000256" key="1">
    <source>
        <dbReference type="SAM" id="MobiDB-lite"/>
    </source>
</evidence>
<reference evidence="2" key="1">
    <citation type="submission" date="2014-09" db="EMBL/GenBank/DDBJ databases">
        <authorList>
            <person name="Magalhaes I.L.F."/>
            <person name="Oliveira U."/>
            <person name="Santos F.R."/>
            <person name="Vidigal T.H.D.A."/>
            <person name="Brescovit A.D."/>
            <person name="Santos A.J."/>
        </authorList>
    </citation>
    <scope>NUCLEOTIDE SEQUENCE</scope>
    <source>
        <tissue evidence="2">Shoot tissue taken approximately 20 cm above the soil surface</tissue>
    </source>
</reference>
<reference evidence="2" key="2">
    <citation type="journal article" date="2015" name="Data Brief">
        <title>Shoot transcriptome of the giant reed, Arundo donax.</title>
        <authorList>
            <person name="Barrero R.A."/>
            <person name="Guerrero F.D."/>
            <person name="Moolhuijzen P."/>
            <person name="Goolsby J.A."/>
            <person name="Tidwell J."/>
            <person name="Bellgard S.E."/>
            <person name="Bellgard M.I."/>
        </authorList>
    </citation>
    <scope>NUCLEOTIDE SEQUENCE</scope>
    <source>
        <tissue evidence="2">Shoot tissue taken approximately 20 cm above the soil surface</tissue>
    </source>
</reference>
<dbReference type="EMBL" id="GBRH01276394">
    <property type="protein sequence ID" value="JAD21501.1"/>
    <property type="molecule type" value="Transcribed_RNA"/>
</dbReference>
<name>A0A0A8Y619_ARUDO</name>
<dbReference type="AlphaFoldDB" id="A0A0A8Y619"/>